<keyword evidence="10" id="KW-0067">ATP-binding</keyword>
<evidence type="ECO:0000256" key="4">
    <source>
        <dbReference type="ARBA" id="ARBA00022475"/>
    </source>
</evidence>
<dbReference type="SUPFAM" id="SSF47384">
    <property type="entry name" value="Homodimeric domain of signal transducing histidine kinase"/>
    <property type="match status" value="1"/>
</dbReference>
<evidence type="ECO:0000256" key="1">
    <source>
        <dbReference type="ARBA" id="ARBA00000085"/>
    </source>
</evidence>
<evidence type="ECO:0000256" key="7">
    <source>
        <dbReference type="ARBA" id="ARBA00022692"/>
    </source>
</evidence>
<feature type="domain" description="Histidine kinase" evidence="15">
    <location>
        <begin position="181"/>
        <end position="305"/>
    </location>
</feature>
<keyword evidence="13 14" id="KW-0472">Membrane</keyword>
<evidence type="ECO:0000256" key="5">
    <source>
        <dbReference type="ARBA" id="ARBA00022553"/>
    </source>
</evidence>
<feature type="transmembrane region" description="Helical" evidence="14">
    <location>
        <begin position="101"/>
        <end position="120"/>
    </location>
</feature>
<evidence type="ECO:0000256" key="10">
    <source>
        <dbReference type="ARBA" id="ARBA00022840"/>
    </source>
</evidence>
<dbReference type="RefSeq" id="WP_154545775.1">
    <property type="nucleotide sequence ID" value="NZ_VUMY01000016.1"/>
</dbReference>
<evidence type="ECO:0000313" key="17">
    <source>
        <dbReference type="EMBL" id="MST50279.1"/>
    </source>
</evidence>
<name>A0A7K0K4B0_9ACTO</name>
<evidence type="ECO:0000256" key="9">
    <source>
        <dbReference type="ARBA" id="ARBA00022777"/>
    </source>
</evidence>
<dbReference type="EMBL" id="VUMY01000016">
    <property type="protein sequence ID" value="MST50279.1"/>
    <property type="molecule type" value="Genomic_DNA"/>
</dbReference>
<dbReference type="EC" id="2.7.13.3" evidence="3"/>
<dbReference type="InterPro" id="IPR003660">
    <property type="entry name" value="HAMP_dom"/>
</dbReference>
<evidence type="ECO:0000256" key="11">
    <source>
        <dbReference type="ARBA" id="ARBA00022989"/>
    </source>
</evidence>
<evidence type="ECO:0000256" key="3">
    <source>
        <dbReference type="ARBA" id="ARBA00012438"/>
    </source>
</evidence>
<evidence type="ECO:0000256" key="13">
    <source>
        <dbReference type="ARBA" id="ARBA00023136"/>
    </source>
</evidence>
<dbReference type="PANTHER" id="PTHR45528">
    <property type="entry name" value="SENSOR HISTIDINE KINASE CPXA"/>
    <property type="match status" value="1"/>
</dbReference>
<accession>A0A7K0K4B0</accession>
<evidence type="ECO:0000259" key="15">
    <source>
        <dbReference type="PROSITE" id="PS50109"/>
    </source>
</evidence>
<dbReference type="InterPro" id="IPR036890">
    <property type="entry name" value="HATPase_C_sf"/>
</dbReference>
<feature type="transmembrane region" description="Helical" evidence="14">
    <location>
        <begin position="26"/>
        <end position="45"/>
    </location>
</feature>
<dbReference type="SMART" id="SM00388">
    <property type="entry name" value="HisKA"/>
    <property type="match status" value="1"/>
</dbReference>
<evidence type="ECO:0000313" key="18">
    <source>
        <dbReference type="Proteomes" id="UP000442535"/>
    </source>
</evidence>
<reference evidence="17 18" key="1">
    <citation type="submission" date="2019-08" db="EMBL/GenBank/DDBJ databases">
        <title>In-depth cultivation of the pig gut microbiome towards novel bacterial diversity and tailored functional studies.</title>
        <authorList>
            <person name="Wylensek D."/>
            <person name="Hitch T.C.A."/>
            <person name="Clavel T."/>
        </authorList>
    </citation>
    <scope>NUCLEOTIDE SEQUENCE [LARGE SCALE GENOMIC DNA]</scope>
    <source>
        <strain evidence="17 18">RF-GAM-744-WT-7</strain>
    </source>
</reference>
<protein>
    <recommendedName>
        <fullName evidence="3">histidine kinase</fullName>
        <ecNumber evidence="3">2.7.13.3</ecNumber>
    </recommendedName>
</protein>
<dbReference type="Proteomes" id="UP000442535">
    <property type="component" value="Unassembled WGS sequence"/>
</dbReference>
<evidence type="ECO:0000256" key="6">
    <source>
        <dbReference type="ARBA" id="ARBA00022679"/>
    </source>
</evidence>
<evidence type="ECO:0000256" key="2">
    <source>
        <dbReference type="ARBA" id="ARBA00004651"/>
    </source>
</evidence>
<keyword evidence="7 14" id="KW-0812">Transmembrane</keyword>
<comment type="catalytic activity">
    <reaction evidence="1">
        <text>ATP + protein L-histidine = ADP + protein N-phospho-L-histidine.</text>
        <dbReference type="EC" id="2.7.13.3"/>
    </reaction>
</comment>
<dbReference type="GO" id="GO:0000155">
    <property type="term" value="F:phosphorelay sensor kinase activity"/>
    <property type="evidence" value="ECO:0007669"/>
    <property type="project" value="InterPro"/>
</dbReference>
<keyword evidence="4" id="KW-1003">Cell membrane</keyword>
<sequence length="353" mass="38359">MNDTTVTGTDSAENLKPSHLRLSTKLVISHLAVAVVAIGASFLMVKALSPQLFARMTHMSGMGRGRRAMLEEGGSVGQVGPLGPAPQSMGAAFTSAINNGLIWGLVLAVGVALLLSLLAVRQLLCSFRSLSRTTRLLAAGQYQEHISPPREPELAKLAADINGLGAALAQTEQRRTQLLSEVAHEMRTPLTVLEGNLEGIQDGVFSLDAERIATMQAEIARLQDLSQDFSMLSRSEEGRWDLDCKPVEISRIVKESVERFREAVKAKGIDLRVEDEAPRTTLNADEKRLVQVFSNLLNNALRATPREGLSQSRRQQLPHLLERTVQILFQQVLPRSLPVTAGSPSVSPTPVLD</sequence>
<dbReference type="Gene3D" id="6.10.340.10">
    <property type="match status" value="1"/>
</dbReference>
<dbReference type="GO" id="GO:0005524">
    <property type="term" value="F:ATP binding"/>
    <property type="evidence" value="ECO:0007669"/>
    <property type="project" value="UniProtKB-KW"/>
</dbReference>
<keyword evidence="9" id="KW-0418">Kinase</keyword>
<dbReference type="PROSITE" id="PS50109">
    <property type="entry name" value="HIS_KIN"/>
    <property type="match status" value="1"/>
</dbReference>
<comment type="subcellular location">
    <subcellularLocation>
        <location evidence="2">Cell membrane</location>
        <topology evidence="2">Multi-pass membrane protein</topology>
    </subcellularLocation>
</comment>
<dbReference type="Gene3D" id="3.30.565.10">
    <property type="entry name" value="Histidine kinase-like ATPase, C-terminal domain"/>
    <property type="match status" value="1"/>
</dbReference>
<dbReference type="GO" id="GO:0005886">
    <property type="term" value="C:plasma membrane"/>
    <property type="evidence" value="ECO:0007669"/>
    <property type="project" value="UniProtKB-SubCell"/>
</dbReference>
<dbReference type="InterPro" id="IPR050398">
    <property type="entry name" value="HssS/ArlS-like"/>
</dbReference>
<organism evidence="17 18">
    <name type="scientific">Mobiluncus porci</name>
    <dbReference type="NCBI Taxonomy" id="2652278"/>
    <lineage>
        <taxon>Bacteria</taxon>
        <taxon>Bacillati</taxon>
        <taxon>Actinomycetota</taxon>
        <taxon>Actinomycetes</taxon>
        <taxon>Actinomycetales</taxon>
        <taxon>Actinomycetaceae</taxon>
        <taxon>Mobiluncus</taxon>
    </lineage>
</organism>
<keyword evidence="6" id="KW-0808">Transferase</keyword>
<dbReference type="InterPro" id="IPR005467">
    <property type="entry name" value="His_kinase_dom"/>
</dbReference>
<keyword evidence="12" id="KW-0902">Two-component regulatory system</keyword>
<dbReference type="CDD" id="cd00082">
    <property type="entry name" value="HisKA"/>
    <property type="match status" value="1"/>
</dbReference>
<evidence type="ECO:0000259" key="16">
    <source>
        <dbReference type="PROSITE" id="PS50885"/>
    </source>
</evidence>
<dbReference type="Gene3D" id="1.10.287.130">
    <property type="match status" value="1"/>
</dbReference>
<gene>
    <name evidence="17" type="ORF">FYJ63_08570</name>
</gene>
<dbReference type="PANTHER" id="PTHR45528:SF1">
    <property type="entry name" value="SENSOR HISTIDINE KINASE CPXA"/>
    <property type="match status" value="1"/>
</dbReference>
<feature type="domain" description="HAMP" evidence="16">
    <location>
        <begin position="128"/>
        <end position="173"/>
    </location>
</feature>
<keyword evidence="18" id="KW-1185">Reference proteome</keyword>
<evidence type="ECO:0000256" key="8">
    <source>
        <dbReference type="ARBA" id="ARBA00022741"/>
    </source>
</evidence>
<dbReference type="InterPro" id="IPR036097">
    <property type="entry name" value="HisK_dim/P_sf"/>
</dbReference>
<keyword evidence="8" id="KW-0547">Nucleotide-binding</keyword>
<dbReference type="PROSITE" id="PS50885">
    <property type="entry name" value="HAMP"/>
    <property type="match status" value="1"/>
</dbReference>
<dbReference type="SUPFAM" id="SSF55874">
    <property type="entry name" value="ATPase domain of HSP90 chaperone/DNA topoisomerase II/histidine kinase"/>
    <property type="match status" value="1"/>
</dbReference>
<keyword evidence="11 14" id="KW-1133">Transmembrane helix</keyword>
<dbReference type="Pfam" id="PF00512">
    <property type="entry name" value="HisKA"/>
    <property type="match status" value="1"/>
</dbReference>
<dbReference type="AlphaFoldDB" id="A0A7K0K4B0"/>
<dbReference type="InterPro" id="IPR003661">
    <property type="entry name" value="HisK_dim/P_dom"/>
</dbReference>
<comment type="caution">
    <text evidence="17">The sequence shown here is derived from an EMBL/GenBank/DDBJ whole genome shotgun (WGS) entry which is preliminary data.</text>
</comment>
<keyword evidence="5" id="KW-0597">Phosphoprotein</keyword>
<proteinExistence type="predicted"/>
<evidence type="ECO:0000256" key="12">
    <source>
        <dbReference type="ARBA" id="ARBA00023012"/>
    </source>
</evidence>
<evidence type="ECO:0000256" key="14">
    <source>
        <dbReference type="SAM" id="Phobius"/>
    </source>
</evidence>